<dbReference type="RefSeq" id="XP_025368603.1">
    <property type="nucleotide sequence ID" value="XM_025510673.1"/>
</dbReference>
<dbReference type="InParanoid" id="A0A316VYG8"/>
<accession>A0A316VYG8</accession>
<dbReference type="AlphaFoldDB" id="A0A316VYG8"/>
<feature type="compositionally biased region" description="Polar residues" evidence="1">
    <location>
        <begin position="69"/>
        <end position="95"/>
    </location>
</feature>
<reference evidence="2 3" key="1">
    <citation type="journal article" date="2018" name="Mol. Biol. Evol.">
        <title>Broad Genomic Sampling Reveals a Smut Pathogenic Ancestry of the Fungal Clade Ustilaginomycotina.</title>
        <authorList>
            <person name="Kijpornyongpan T."/>
            <person name="Mondo S.J."/>
            <person name="Barry K."/>
            <person name="Sandor L."/>
            <person name="Lee J."/>
            <person name="Lipzen A."/>
            <person name="Pangilinan J."/>
            <person name="LaButti K."/>
            <person name="Hainaut M."/>
            <person name="Henrissat B."/>
            <person name="Grigoriev I.V."/>
            <person name="Spatafora J.W."/>
            <person name="Aime M.C."/>
        </authorList>
    </citation>
    <scope>NUCLEOTIDE SEQUENCE [LARGE SCALE GENOMIC DNA]</scope>
    <source>
        <strain evidence="2 3">MCA 4658</strain>
    </source>
</reference>
<sequence length="95" mass="10099">MAARGRGCQSEKGCKSPAASGQRAGVPKLACRAAPRWAFCFASALPIEVARSLALSVSHPNLKLGRTPLNRNPSSFQHPPSRTTQDSSSRLDVLI</sequence>
<dbReference type="Proteomes" id="UP000245783">
    <property type="component" value="Unassembled WGS sequence"/>
</dbReference>
<dbReference type="EMBL" id="KZ819393">
    <property type="protein sequence ID" value="PWN41443.1"/>
    <property type="molecule type" value="Genomic_DNA"/>
</dbReference>
<organism evidence="2 3">
    <name type="scientific">Ceraceosorus guamensis</name>
    <dbReference type="NCBI Taxonomy" id="1522189"/>
    <lineage>
        <taxon>Eukaryota</taxon>
        <taxon>Fungi</taxon>
        <taxon>Dikarya</taxon>
        <taxon>Basidiomycota</taxon>
        <taxon>Ustilaginomycotina</taxon>
        <taxon>Exobasidiomycetes</taxon>
        <taxon>Ceraceosorales</taxon>
        <taxon>Ceraceosoraceae</taxon>
        <taxon>Ceraceosorus</taxon>
    </lineage>
</organism>
<protein>
    <submittedName>
        <fullName evidence="2">Uncharacterized protein</fullName>
    </submittedName>
</protein>
<evidence type="ECO:0000256" key="1">
    <source>
        <dbReference type="SAM" id="MobiDB-lite"/>
    </source>
</evidence>
<dbReference type="GeneID" id="37032543"/>
<evidence type="ECO:0000313" key="3">
    <source>
        <dbReference type="Proteomes" id="UP000245783"/>
    </source>
</evidence>
<name>A0A316VYG8_9BASI</name>
<keyword evidence="3" id="KW-1185">Reference proteome</keyword>
<proteinExistence type="predicted"/>
<feature type="region of interest" description="Disordered" evidence="1">
    <location>
        <begin position="1"/>
        <end position="25"/>
    </location>
</feature>
<gene>
    <name evidence="2" type="ORF">IE81DRAFT_176751</name>
</gene>
<feature type="region of interest" description="Disordered" evidence="1">
    <location>
        <begin position="61"/>
        <end position="95"/>
    </location>
</feature>
<evidence type="ECO:0000313" key="2">
    <source>
        <dbReference type="EMBL" id="PWN41443.1"/>
    </source>
</evidence>